<dbReference type="GO" id="GO:0005576">
    <property type="term" value="C:extracellular region"/>
    <property type="evidence" value="ECO:0007669"/>
    <property type="project" value="UniProtKB-SubCell"/>
</dbReference>
<gene>
    <name evidence="5" type="ORF">FHG71_06425</name>
</gene>
<evidence type="ECO:0000256" key="1">
    <source>
        <dbReference type="ARBA" id="ARBA00004613"/>
    </source>
</evidence>
<evidence type="ECO:0000313" key="6">
    <source>
        <dbReference type="Proteomes" id="UP000305709"/>
    </source>
</evidence>
<dbReference type="Gene3D" id="2.60.120.380">
    <property type="match status" value="1"/>
</dbReference>
<dbReference type="InterPro" id="IPR001343">
    <property type="entry name" value="Hemolysn_Ca-bd"/>
</dbReference>
<evidence type="ECO:0000256" key="3">
    <source>
        <dbReference type="SAM" id="MobiDB-lite"/>
    </source>
</evidence>
<feature type="region of interest" description="Disordered" evidence="3">
    <location>
        <begin position="234"/>
        <end position="256"/>
    </location>
</feature>
<dbReference type="PANTHER" id="PTHR38340">
    <property type="entry name" value="S-LAYER PROTEIN"/>
    <property type="match status" value="1"/>
</dbReference>
<name>A0A5C4NFB9_9RHOB</name>
<dbReference type="GO" id="GO:0005509">
    <property type="term" value="F:calcium ion binding"/>
    <property type="evidence" value="ECO:0007669"/>
    <property type="project" value="InterPro"/>
</dbReference>
<dbReference type="Proteomes" id="UP000305709">
    <property type="component" value="Unassembled WGS sequence"/>
</dbReference>
<dbReference type="Gene3D" id="2.150.10.10">
    <property type="entry name" value="Serralysin-like metalloprotease, C-terminal"/>
    <property type="match status" value="2"/>
</dbReference>
<reference evidence="5 6" key="1">
    <citation type="submission" date="2019-06" db="EMBL/GenBank/DDBJ databases">
        <authorList>
            <person name="Jiang L."/>
        </authorList>
    </citation>
    <scope>NUCLEOTIDE SEQUENCE [LARGE SCALE GENOMIC DNA]</scope>
    <source>
        <strain evidence="5 6">YIM 48858</strain>
    </source>
</reference>
<dbReference type="EMBL" id="VDFV01000004">
    <property type="protein sequence ID" value="TNC73474.1"/>
    <property type="molecule type" value="Genomic_DNA"/>
</dbReference>
<organism evidence="5 6">
    <name type="scientific">Rubellimicrobium roseum</name>
    <dbReference type="NCBI Taxonomy" id="687525"/>
    <lineage>
        <taxon>Bacteria</taxon>
        <taxon>Pseudomonadati</taxon>
        <taxon>Pseudomonadota</taxon>
        <taxon>Alphaproteobacteria</taxon>
        <taxon>Rhodobacterales</taxon>
        <taxon>Roseobacteraceae</taxon>
        <taxon>Rubellimicrobium</taxon>
    </lineage>
</organism>
<dbReference type="OrthoDB" id="7818554at2"/>
<dbReference type="AlphaFoldDB" id="A0A5C4NFB9"/>
<sequence length="400" mass="41227">MPASFTFDANDLASAGFLETADLTTGSGPGIDYPAYRSALGYGAVDYVGDVDVVALTMVAGQTYVFDIDDGYGDASGGSVDLQLDLIDHAGRLIATSDNPSSGRDPFLSLTATMTGTYFVAVHHTNNDYIDGFHAFQGGDSGVGDYRLAISTPVVATLTSLTAYGDIRSFSDAAQTVRALGGNDTLRLGGGNDVGQGGTGQDLIYGGAGKDDLSGGTGADRLWGEGGNDVLNGGADGDLLSGGTERDALNGNAGHDQLYGGSGDDTLWGQAGNDALVGDGGNDLLRGGEGMDRLTGGAGADSFHFLRGDALYDSAGYDEDRIADFQTGDRIDLSDLLLGLLTWRGASGFSAANQVRIADFRGSIGYQEVQVNLDSDSTPEFALLVDTIGDRALLSSDFFL</sequence>
<dbReference type="Pfam" id="PF00353">
    <property type="entry name" value="HemolysinCabind"/>
    <property type="match status" value="4"/>
</dbReference>
<keyword evidence="6" id="KW-1185">Reference proteome</keyword>
<accession>A0A5C4NFB9</accession>
<dbReference type="SUPFAM" id="SSF51120">
    <property type="entry name" value="beta-Roll"/>
    <property type="match status" value="1"/>
</dbReference>
<evidence type="ECO:0000313" key="5">
    <source>
        <dbReference type="EMBL" id="TNC73474.1"/>
    </source>
</evidence>
<evidence type="ECO:0000259" key="4">
    <source>
        <dbReference type="Pfam" id="PF04151"/>
    </source>
</evidence>
<comment type="caution">
    <text evidence="5">The sequence shown here is derived from an EMBL/GenBank/DDBJ whole genome shotgun (WGS) entry which is preliminary data.</text>
</comment>
<dbReference type="PRINTS" id="PR00313">
    <property type="entry name" value="CABNDNGRPT"/>
</dbReference>
<dbReference type="PROSITE" id="PS00330">
    <property type="entry name" value="HEMOLYSIN_CALCIUM"/>
    <property type="match status" value="3"/>
</dbReference>
<dbReference type="RefSeq" id="WP_139080797.1">
    <property type="nucleotide sequence ID" value="NZ_VDFV01000004.1"/>
</dbReference>
<protein>
    <submittedName>
        <fullName evidence="5">Calcium-binding protein</fullName>
    </submittedName>
</protein>
<evidence type="ECO:0000256" key="2">
    <source>
        <dbReference type="ARBA" id="ARBA00022525"/>
    </source>
</evidence>
<keyword evidence="2" id="KW-0964">Secreted</keyword>
<dbReference type="PANTHER" id="PTHR38340:SF1">
    <property type="entry name" value="S-LAYER PROTEIN"/>
    <property type="match status" value="1"/>
</dbReference>
<dbReference type="InterPro" id="IPR011049">
    <property type="entry name" value="Serralysin-like_metalloprot_C"/>
</dbReference>
<dbReference type="Pfam" id="PF04151">
    <property type="entry name" value="PPC"/>
    <property type="match status" value="1"/>
</dbReference>
<feature type="domain" description="Peptidase C-terminal archaeal/bacterial" evidence="4">
    <location>
        <begin position="50"/>
        <end position="123"/>
    </location>
</feature>
<dbReference type="InterPro" id="IPR018511">
    <property type="entry name" value="Hemolysin-typ_Ca-bd_CS"/>
</dbReference>
<dbReference type="InterPro" id="IPR050557">
    <property type="entry name" value="RTX_toxin/Mannuronan_C5-epim"/>
</dbReference>
<comment type="subcellular location">
    <subcellularLocation>
        <location evidence="1">Secreted</location>
    </subcellularLocation>
</comment>
<proteinExistence type="predicted"/>
<dbReference type="InterPro" id="IPR007280">
    <property type="entry name" value="Peptidase_C_arc/bac"/>
</dbReference>